<feature type="non-terminal residue" evidence="5">
    <location>
        <position position="1"/>
    </location>
</feature>
<organism evidence="5">
    <name type="scientific">marine sediment metagenome</name>
    <dbReference type="NCBI Taxonomy" id="412755"/>
    <lineage>
        <taxon>unclassified sequences</taxon>
        <taxon>metagenomes</taxon>
        <taxon>ecological metagenomes</taxon>
    </lineage>
</organism>
<name>A0A0F9B966_9ZZZZ</name>
<protein>
    <recommendedName>
        <fullName evidence="4">HpcH/HpaI aldolase/citrate lyase domain-containing protein</fullName>
    </recommendedName>
</protein>
<dbReference type="GO" id="GO:0005737">
    <property type="term" value="C:cytoplasm"/>
    <property type="evidence" value="ECO:0007669"/>
    <property type="project" value="TreeGrafter"/>
</dbReference>
<dbReference type="Pfam" id="PF03328">
    <property type="entry name" value="HpcH_HpaI"/>
    <property type="match status" value="1"/>
</dbReference>
<dbReference type="GO" id="GO:0016832">
    <property type="term" value="F:aldehyde-lyase activity"/>
    <property type="evidence" value="ECO:0007669"/>
    <property type="project" value="TreeGrafter"/>
</dbReference>
<dbReference type="PANTHER" id="PTHR30502:SF0">
    <property type="entry name" value="PHOSPHOENOLPYRUVATE CARBOXYLASE FAMILY PROTEIN"/>
    <property type="match status" value="1"/>
</dbReference>
<dbReference type="PANTHER" id="PTHR30502">
    <property type="entry name" value="2-KETO-3-DEOXY-L-RHAMNONATE ALDOLASE"/>
    <property type="match status" value="1"/>
</dbReference>
<gene>
    <name evidence="5" type="ORF">LCGC14_2474930</name>
</gene>
<proteinExistence type="inferred from homology"/>
<dbReference type="InterPro" id="IPR040442">
    <property type="entry name" value="Pyrv_kinase-like_dom_sf"/>
</dbReference>
<keyword evidence="3" id="KW-0456">Lyase</keyword>
<sequence>NDREQAEAAAAACRYPPRGIRSHGPTRAAYYAGFDYLAHANEEVLCIPQIETVEAMENLDDILSVPGIDAAYIGPMDLTISMGITPEQDGEAEEYVQARKRIVESCRKHGVVPGVHSNPGVAAKRIEEGFRLIRITGDHSAMAQAVREDIRKVRQGLR</sequence>
<evidence type="ECO:0000313" key="5">
    <source>
        <dbReference type="EMBL" id="KKL18499.1"/>
    </source>
</evidence>
<evidence type="ECO:0000256" key="1">
    <source>
        <dbReference type="ARBA" id="ARBA00005568"/>
    </source>
</evidence>
<comment type="caution">
    <text evidence="5">The sequence shown here is derived from an EMBL/GenBank/DDBJ whole genome shotgun (WGS) entry which is preliminary data.</text>
</comment>
<comment type="similarity">
    <text evidence="1">Belongs to the HpcH/HpaI aldolase family.</text>
</comment>
<evidence type="ECO:0000256" key="2">
    <source>
        <dbReference type="ARBA" id="ARBA00022723"/>
    </source>
</evidence>
<dbReference type="SUPFAM" id="SSF51621">
    <property type="entry name" value="Phosphoenolpyruvate/pyruvate domain"/>
    <property type="match status" value="1"/>
</dbReference>
<dbReference type="GO" id="GO:0046872">
    <property type="term" value="F:metal ion binding"/>
    <property type="evidence" value="ECO:0007669"/>
    <property type="project" value="UniProtKB-KW"/>
</dbReference>
<dbReference type="InterPro" id="IPR015813">
    <property type="entry name" value="Pyrv/PenolPyrv_kinase-like_dom"/>
</dbReference>
<dbReference type="EMBL" id="LAZR01038846">
    <property type="protein sequence ID" value="KKL18499.1"/>
    <property type="molecule type" value="Genomic_DNA"/>
</dbReference>
<reference evidence="5" key="1">
    <citation type="journal article" date="2015" name="Nature">
        <title>Complex archaea that bridge the gap between prokaryotes and eukaryotes.</title>
        <authorList>
            <person name="Spang A."/>
            <person name="Saw J.H."/>
            <person name="Jorgensen S.L."/>
            <person name="Zaremba-Niedzwiedzka K."/>
            <person name="Martijn J."/>
            <person name="Lind A.E."/>
            <person name="van Eijk R."/>
            <person name="Schleper C."/>
            <person name="Guy L."/>
            <person name="Ettema T.J."/>
        </authorList>
    </citation>
    <scope>NUCLEOTIDE SEQUENCE</scope>
</reference>
<accession>A0A0F9B966</accession>
<dbReference type="InterPro" id="IPR050251">
    <property type="entry name" value="HpcH-HpaI_aldolase"/>
</dbReference>
<feature type="domain" description="HpcH/HpaI aldolase/citrate lyase" evidence="4">
    <location>
        <begin position="2"/>
        <end position="138"/>
    </location>
</feature>
<evidence type="ECO:0000259" key="4">
    <source>
        <dbReference type="Pfam" id="PF03328"/>
    </source>
</evidence>
<dbReference type="InterPro" id="IPR005000">
    <property type="entry name" value="Aldolase/citrate-lyase_domain"/>
</dbReference>
<evidence type="ECO:0000256" key="3">
    <source>
        <dbReference type="ARBA" id="ARBA00023239"/>
    </source>
</evidence>
<dbReference type="AlphaFoldDB" id="A0A0F9B966"/>
<keyword evidence="2" id="KW-0479">Metal-binding</keyword>
<dbReference type="Gene3D" id="3.20.20.60">
    <property type="entry name" value="Phosphoenolpyruvate-binding domains"/>
    <property type="match status" value="1"/>
</dbReference>